<dbReference type="GO" id="GO:0000977">
    <property type="term" value="F:RNA polymerase II transcription regulatory region sequence-specific DNA binding"/>
    <property type="evidence" value="ECO:0007669"/>
    <property type="project" value="TreeGrafter"/>
</dbReference>
<dbReference type="OrthoDB" id="1935281at2759"/>
<keyword evidence="3" id="KW-0804">Transcription</keyword>
<dbReference type="GO" id="GO:0090575">
    <property type="term" value="C:RNA polymerase II transcription regulator complex"/>
    <property type="evidence" value="ECO:0007669"/>
    <property type="project" value="TreeGrafter"/>
</dbReference>
<dbReference type="InterPro" id="IPR011598">
    <property type="entry name" value="bHLH_dom"/>
</dbReference>
<dbReference type="InterPro" id="IPR015660">
    <property type="entry name" value="MASH1/Ascl1a-like"/>
</dbReference>
<dbReference type="GO" id="GO:0046983">
    <property type="term" value="F:protein dimerization activity"/>
    <property type="evidence" value="ECO:0007669"/>
    <property type="project" value="InterPro"/>
</dbReference>
<dbReference type="CDD" id="cd18914">
    <property type="entry name" value="bHLH_AtORG2_like"/>
    <property type="match status" value="1"/>
</dbReference>
<dbReference type="Pfam" id="PF00010">
    <property type="entry name" value="HLH"/>
    <property type="match status" value="1"/>
</dbReference>
<feature type="region of interest" description="Disordered" evidence="5">
    <location>
        <begin position="159"/>
        <end position="182"/>
    </location>
</feature>
<dbReference type="SUPFAM" id="SSF47459">
    <property type="entry name" value="HLH, helix-loop-helix DNA-binding domain"/>
    <property type="match status" value="1"/>
</dbReference>
<sequence>MFPLHRSNELCFQISPNPQKKNTVSSEDLILGHASLEDNAFHVSNYKDINSRRNPRSLPSSNGTIVNHNSTTTSTQNSGDSKNKKMMRHRDIERQRRQEMATLHASLRSLLPLELIKGKRSISDHIHEAARYIKQLQMRIKELGNKRDYLKKYYLSDSNSTGPTDHGGAGSSSGSTPPPAHGHLLRVQTCCGGVEIMVSNSDFAGDRATGLPLSRVLEVILEEGLSLVSCVSTKANGRLLHTVHSEASNIECINLSALEQKLSEVIYP</sequence>
<dbReference type="InterPro" id="IPR036638">
    <property type="entry name" value="HLH_DNA-bd_sf"/>
</dbReference>
<keyword evidence="2" id="KW-0805">Transcription regulation</keyword>
<evidence type="ECO:0000256" key="1">
    <source>
        <dbReference type="ARBA" id="ARBA00004123"/>
    </source>
</evidence>
<evidence type="ECO:0000256" key="3">
    <source>
        <dbReference type="ARBA" id="ARBA00023163"/>
    </source>
</evidence>
<dbReference type="AlphaFoldDB" id="A0A2P5D9K2"/>
<name>A0A2P5D9K2_PARAD</name>
<feature type="region of interest" description="Disordered" evidence="5">
    <location>
        <begin position="47"/>
        <end position="93"/>
    </location>
</feature>
<keyword evidence="4" id="KW-0539">Nucleus</keyword>
<evidence type="ECO:0000259" key="6">
    <source>
        <dbReference type="PROSITE" id="PS50888"/>
    </source>
</evidence>
<dbReference type="Proteomes" id="UP000237105">
    <property type="component" value="Unassembled WGS sequence"/>
</dbReference>
<organism evidence="7 8">
    <name type="scientific">Parasponia andersonii</name>
    <name type="common">Sponia andersonii</name>
    <dbReference type="NCBI Taxonomy" id="3476"/>
    <lineage>
        <taxon>Eukaryota</taxon>
        <taxon>Viridiplantae</taxon>
        <taxon>Streptophyta</taxon>
        <taxon>Embryophyta</taxon>
        <taxon>Tracheophyta</taxon>
        <taxon>Spermatophyta</taxon>
        <taxon>Magnoliopsida</taxon>
        <taxon>eudicotyledons</taxon>
        <taxon>Gunneridae</taxon>
        <taxon>Pentapetalae</taxon>
        <taxon>rosids</taxon>
        <taxon>fabids</taxon>
        <taxon>Rosales</taxon>
        <taxon>Cannabaceae</taxon>
        <taxon>Parasponia</taxon>
    </lineage>
</organism>
<evidence type="ECO:0000256" key="5">
    <source>
        <dbReference type="SAM" id="MobiDB-lite"/>
    </source>
</evidence>
<protein>
    <submittedName>
        <fullName evidence="7">Basic helix-loop-helix transcription factor</fullName>
    </submittedName>
</protein>
<accession>A0A2P5D9K2</accession>
<comment type="subcellular location">
    <subcellularLocation>
        <location evidence="1">Nucleus</location>
    </subcellularLocation>
</comment>
<feature type="domain" description="BHLH" evidence="6">
    <location>
        <begin position="84"/>
        <end position="136"/>
    </location>
</feature>
<evidence type="ECO:0000256" key="2">
    <source>
        <dbReference type="ARBA" id="ARBA00023015"/>
    </source>
</evidence>
<comment type="caution">
    <text evidence="7">The sequence shown here is derived from an EMBL/GenBank/DDBJ whole genome shotgun (WGS) entry which is preliminary data.</text>
</comment>
<proteinExistence type="predicted"/>
<evidence type="ECO:0000313" key="7">
    <source>
        <dbReference type="EMBL" id="PON69970.1"/>
    </source>
</evidence>
<evidence type="ECO:0000256" key="4">
    <source>
        <dbReference type="ARBA" id="ARBA00023242"/>
    </source>
</evidence>
<dbReference type="EMBL" id="JXTB01000053">
    <property type="protein sequence ID" value="PON69970.1"/>
    <property type="molecule type" value="Genomic_DNA"/>
</dbReference>
<keyword evidence="8" id="KW-1185">Reference proteome</keyword>
<dbReference type="PANTHER" id="PTHR13935">
    <property type="entry name" value="ACHAETE-SCUTE TRANSCRIPTION FACTOR-RELATED"/>
    <property type="match status" value="1"/>
</dbReference>
<gene>
    <name evidence="7" type="primary">PanBHLH61</name>
    <name evidence="7" type="ORF">PanWU01x14_084340</name>
</gene>
<dbReference type="PROSITE" id="PS50888">
    <property type="entry name" value="BHLH"/>
    <property type="match status" value="1"/>
</dbReference>
<dbReference type="Gene3D" id="4.10.280.10">
    <property type="entry name" value="Helix-loop-helix DNA-binding domain"/>
    <property type="match status" value="1"/>
</dbReference>
<feature type="compositionally biased region" description="Low complexity" evidence="5">
    <location>
        <begin position="56"/>
        <end position="78"/>
    </location>
</feature>
<dbReference type="GO" id="GO:0000981">
    <property type="term" value="F:DNA-binding transcription factor activity, RNA polymerase II-specific"/>
    <property type="evidence" value="ECO:0007669"/>
    <property type="project" value="TreeGrafter"/>
</dbReference>
<evidence type="ECO:0000313" key="8">
    <source>
        <dbReference type="Proteomes" id="UP000237105"/>
    </source>
</evidence>
<dbReference type="STRING" id="3476.A0A2P5D9K2"/>
<dbReference type="PANTHER" id="PTHR13935:SF155">
    <property type="entry name" value="TRANSCRIPTION FACTOR BHLH120-LIKE"/>
    <property type="match status" value="1"/>
</dbReference>
<reference evidence="8" key="1">
    <citation type="submission" date="2016-06" db="EMBL/GenBank/DDBJ databases">
        <title>Parallel loss of symbiosis genes in relatives of nitrogen-fixing non-legume Parasponia.</title>
        <authorList>
            <person name="Van Velzen R."/>
            <person name="Holmer R."/>
            <person name="Bu F."/>
            <person name="Rutten L."/>
            <person name="Van Zeijl A."/>
            <person name="Liu W."/>
            <person name="Santuari L."/>
            <person name="Cao Q."/>
            <person name="Sharma T."/>
            <person name="Shen D."/>
            <person name="Roswanjaya Y."/>
            <person name="Wardhani T."/>
            <person name="Kalhor M.S."/>
            <person name="Jansen J."/>
            <person name="Van den Hoogen J."/>
            <person name="Gungor B."/>
            <person name="Hartog M."/>
            <person name="Hontelez J."/>
            <person name="Verver J."/>
            <person name="Yang W.-C."/>
            <person name="Schijlen E."/>
            <person name="Repin R."/>
            <person name="Schilthuizen M."/>
            <person name="Schranz E."/>
            <person name="Heidstra R."/>
            <person name="Miyata K."/>
            <person name="Fedorova E."/>
            <person name="Kohlen W."/>
            <person name="Bisseling T."/>
            <person name="Smit S."/>
            <person name="Geurts R."/>
        </authorList>
    </citation>
    <scope>NUCLEOTIDE SEQUENCE [LARGE SCALE GENOMIC DNA]</scope>
    <source>
        <strain evidence="8">cv. WU1-14</strain>
    </source>
</reference>